<feature type="transmembrane region" description="Helical" evidence="1">
    <location>
        <begin position="40"/>
        <end position="62"/>
    </location>
</feature>
<gene>
    <name evidence="2" type="ORF">QSV35_13625</name>
</gene>
<feature type="transmembrane region" description="Helical" evidence="1">
    <location>
        <begin position="98"/>
        <end position="118"/>
    </location>
</feature>
<protein>
    <submittedName>
        <fullName evidence="2">Histidine kinase</fullName>
    </submittedName>
</protein>
<keyword evidence="2" id="KW-0418">Kinase</keyword>
<dbReference type="Proteomes" id="UP001235064">
    <property type="component" value="Unassembled WGS sequence"/>
</dbReference>
<name>A0ABT7N0Z8_9MICO</name>
<dbReference type="RefSeq" id="WP_286289332.1">
    <property type="nucleotide sequence ID" value="NZ_JASXSZ010000004.1"/>
</dbReference>
<comment type="caution">
    <text evidence="2">The sequence shown here is derived from an EMBL/GenBank/DDBJ whole genome shotgun (WGS) entry which is preliminary data.</text>
</comment>
<evidence type="ECO:0000256" key="1">
    <source>
        <dbReference type="SAM" id="Phobius"/>
    </source>
</evidence>
<dbReference type="EMBL" id="JASXSZ010000004">
    <property type="protein sequence ID" value="MDL9980378.1"/>
    <property type="molecule type" value="Genomic_DNA"/>
</dbReference>
<evidence type="ECO:0000313" key="3">
    <source>
        <dbReference type="Proteomes" id="UP001235064"/>
    </source>
</evidence>
<reference evidence="2 3" key="1">
    <citation type="submission" date="2023-06" db="EMBL/GenBank/DDBJ databases">
        <title>Microbacterium sp. nov., isolated from a waste landfill.</title>
        <authorList>
            <person name="Wen W."/>
        </authorList>
    </citation>
    <scope>NUCLEOTIDE SEQUENCE [LARGE SCALE GENOMIC DNA]</scope>
    <source>
        <strain evidence="2 3">ASV49</strain>
    </source>
</reference>
<keyword evidence="3" id="KW-1185">Reference proteome</keyword>
<keyword evidence="1" id="KW-0812">Transmembrane</keyword>
<dbReference type="GO" id="GO:0016301">
    <property type="term" value="F:kinase activity"/>
    <property type="evidence" value="ECO:0007669"/>
    <property type="project" value="UniProtKB-KW"/>
</dbReference>
<keyword evidence="1" id="KW-1133">Transmembrane helix</keyword>
<keyword evidence="2" id="KW-0808">Transferase</keyword>
<keyword evidence="1" id="KW-0472">Membrane</keyword>
<evidence type="ECO:0000313" key="2">
    <source>
        <dbReference type="EMBL" id="MDL9980378.1"/>
    </source>
</evidence>
<accession>A0ABT7N0Z8</accession>
<sequence length="136" mass="13168">MPTSPLARVAAAVVGVEAIGVLALAGWQIVALAGGDTDSAVSAIALIVLTVLGGAAVGAFALGIWNGWSWGRSGGIVTQLLIIAVAIGALTGGDAQPLIALGLGIPALVVLGLLIVVARRAAADKKAADGGDDTGR</sequence>
<feature type="transmembrane region" description="Helical" evidence="1">
    <location>
        <begin position="12"/>
        <end position="34"/>
    </location>
</feature>
<organism evidence="2 3">
    <name type="scientific">Microbacterium candidum</name>
    <dbReference type="NCBI Taxonomy" id="3041922"/>
    <lineage>
        <taxon>Bacteria</taxon>
        <taxon>Bacillati</taxon>
        <taxon>Actinomycetota</taxon>
        <taxon>Actinomycetes</taxon>
        <taxon>Micrococcales</taxon>
        <taxon>Microbacteriaceae</taxon>
        <taxon>Microbacterium</taxon>
    </lineage>
</organism>
<feature type="transmembrane region" description="Helical" evidence="1">
    <location>
        <begin position="74"/>
        <end position="92"/>
    </location>
</feature>
<proteinExistence type="predicted"/>